<feature type="region of interest" description="Disordered" evidence="1">
    <location>
        <begin position="214"/>
        <end position="236"/>
    </location>
</feature>
<dbReference type="SUPFAM" id="SSF48726">
    <property type="entry name" value="Immunoglobulin"/>
    <property type="match status" value="2"/>
</dbReference>
<evidence type="ECO:0000313" key="5">
    <source>
        <dbReference type="Proteomes" id="UP001221898"/>
    </source>
</evidence>
<name>A0AAD7RCU1_9TELE</name>
<dbReference type="SMART" id="SM00409">
    <property type="entry name" value="IG"/>
    <property type="match status" value="2"/>
</dbReference>
<dbReference type="PROSITE" id="PS50835">
    <property type="entry name" value="IG_LIKE"/>
    <property type="match status" value="1"/>
</dbReference>
<sequence length="350" mass="38360">MPPIVGAVSVAVRPPKMEEGVLKLSVPEGHHITLICPGHALNDSAPLEWKDRVGQVIATKSGRKANVQKEYKYSLLGDGSLFVKSLQQADSGQYHCDNQLVADVEVLTGQDFVVGVGRTVLLACKVTEKHRERWARISNQPIQPIQPIRRKLYILENNGTVTKKMNDQQNRFTLMEDSALRIANLRAVDAGEYWCNGKKAAKLTVRTETPDYTNKIADSAEETDAETDAGENDDTGHGRVRLAVLIGLCVLVLLAGALFVLLLTRNRNRKGKEQGPAEPDSHCLPDQVTSEEAHGEAQGRPLVEAGEIHYASLGRQNWREGPRAQGESQHVIYSTVVGGPEVDNTKQVIG</sequence>
<keyword evidence="2" id="KW-0472">Membrane</keyword>
<dbReference type="SMART" id="SM00408">
    <property type="entry name" value="IGc2"/>
    <property type="match status" value="2"/>
</dbReference>
<dbReference type="InterPro" id="IPR036179">
    <property type="entry name" value="Ig-like_dom_sf"/>
</dbReference>
<dbReference type="InterPro" id="IPR013783">
    <property type="entry name" value="Ig-like_fold"/>
</dbReference>
<reference evidence="4" key="1">
    <citation type="journal article" date="2023" name="Science">
        <title>Genome structures resolve the early diversification of teleost fishes.</title>
        <authorList>
            <person name="Parey E."/>
            <person name="Louis A."/>
            <person name="Montfort J."/>
            <person name="Bouchez O."/>
            <person name="Roques C."/>
            <person name="Iampietro C."/>
            <person name="Lluch J."/>
            <person name="Castinel A."/>
            <person name="Donnadieu C."/>
            <person name="Desvignes T."/>
            <person name="Floi Bucao C."/>
            <person name="Jouanno E."/>
            <person name="Wen M."/>
            <person name="Mejri S."/>
            <person name="Dirks R."/>
            <person name="Jansen H."/>
            <person name="Henkel C."/>
            <person name="Chen W.J."/>
            <person name="Zahm M."/>
            <person name="Cabau C."/>
            <person name="Klopp C."/>
            <person name="Thompson A.W."/>
            <person name="Robinson-Rechavi M."/>
            <person name="Braasch I."/>
            <person name="Lecointre G."/>
            <person name="Bobe J."/>
            <person name="Postlethwait J.H."/>
            <person name="Berthelot C."/>
            <person name="Roest Crollius H."/>
            <person name="Guiguen Y."/>
        </authorList>
    </citation>
    <scope>NUCLEOTIDE SEQUENCE</scope>
    <source>
        <strain evidence="4">NC1722</strain>
    </source>
</reference>
<dbReference type="EMBL" id="JAINUG010000337">
    <property type="protein sequence ID" value="KAJ8377892.1"/>
    <property type="molecule type" value="Genomic_DNA"/>
</dbReference>
<feature type="transmembrane region" description="Helical" evidence="2">
    <location>
        <begin position="242"/>
        <end position="263"/>
    </location>
</feature>
<dbReference type="Proteomes" id="UP001221898">
    <property type="component" value="Unassembled WGS sequence"/>
</dbReference>
<evidence type="ECO:0000313" key="4">
    <source>
        <dbReference type="EMBL" id="KAJ8377892.1"/>
    </source>
</evidence>
<evidence type="ECO:0000256" key="2">
    <source>
        <dbReference type="SAM" id="Phobius"/>
    </source>
</evidence>
<organism evidence="4 5">
    <name type="scientific">Aldrovandia affinis</name>
    <dbReference type="NCBI Taxonomy" id="143900"/>
    <lineage>
        <taxon>Eukaryota</taxon>
        <taxon>Metazoa</taxon>
        <taxon>Chordata</taxon>
        <taxon>Craniata</taxon>
        <taxon>Vertebrata</taxon>
        <taxon>Euteleostomi</taxon>
        <taxon>Actinopterygii</taxon>
        <taxon>Neopterygii</taxon>
        <taxon>Teleostei</taxon>
        <taxon>Notacanthiformes</taxon>
        <taxon>Halosauridae</taxon>
        <taxon>Aldrovandia</taxon>
    </lineage>
</organism>
<comment type="caution">
    <text evidence="4">The sequence shown here is derived from an EMBL/GenBank/DDBJ whole genome shotgun (WGS) entry which is preliminary data.</text>
</comment>
<dbReference type="InterPro" id="IPR003598">
    <property type="entry name" value="Ig_sub2"/>
</dbReference>
<dbReference type="InterPro" id="IPR007110">
    <property type="entry name" value="Ig-like_dom"/>
</dbReference>
<dbReference type="Gene3D" id="2.60.40.10">
    <property type="entry name" value="Immunoglobulins"/>
    <property type="match status" value="2"/>
</dbReference>
<proteinExistence type="predicted"/>
<dbReference type="AlphaFoldDB" id="A0AAD7RCU1"/>
<gene>
    <name evidence="4" type="ORF">AAFF_G00250430</name>
</gene>
<evidence type="ECO:0000259" key="3">
    <source>
        <dbReference type="PROSITE" id="PS50835"/>
    </source>
</evidence>
<evidence type="ECO:0000256" key="1">
    <source>
        <dbReference type="SAM" id="MobiDB-lite"/>
    </source>
</evidence>
<feature type="compositionally biased region" description="Basic and acidic residues" evidence="1">
    <location>
        <begin position="271"/>
        <end position="283"/>
    </location>
</feature>
<keyword evidence="2" id="KW-0812">Transmembrane</keyword>
<feature type="compositionally biased region" description="Acidic residues" evidence="1">
    <location>
        <begin position="219"/>
        <end position="233"/>
    </location>
</feature>
<dbReference type="InterPro" id="IPR003599">
    <property type="entry name" value="Ig_sub"/>
</dbReference>
<keyword evidence="5" id="KW-1185">Reference proteome</keyword>
<feature type="region of interest" description="Disordered" evidence="1">
    <location>
        <begin position="270"/>
        <end position="298"/>
    </location>
</feature>
<accession>A0AAD7RCU1</accession>
<dbReference type="Pfam" id="PF07686">
    <property type="entry name" value="V-set"/>
    <property type="match status" value="1"/>
</dbReference>
<protein>
    <recommendedName>
        <fullName evidence="3">Ig-like domain-containing protein</fullName>
    </recommendedName>
</protein>
<keyword evidence="2" id="KW-1133">Transmembrane helix</keyword>
<feature type="domain" description="Ig-like" evidence="3">
    <location>
        <begin position="15"/>
        <end position="96"/>
    </location>
</feature>
<dbReference type="InterPro" id="IPR013106">
    <property type="entry name" value="Ig_V-set"/>
</dbReference>